<dbReference type="InterPro" id="IPR002645">
    <property type="entry name" value="STAS_dom"/>
</dbReference>
<dbReference type="SUPFAM" id="SSF52091">
    <property type="entry name" value="SpoIIaa-like"/>
    <property type="match status" value="1"/>
</dbReference>
<keyword evidence="3 5" id="KW-1133">Transmembrane helix</keyword>
<feature type="transmembrane region" description="Helical" evidence="5">
    <location>
        <begin position="51"/>
        <end position="76"/>
    </location>
</feature>
<dbReference type="RefSeq" id="WP_091110307.1">
    <property type="nucleotide sequence ID" value="NZ_BKAF01000002.1"/>
</dbReference>
<evidence type="ECO:0000256" key="1">
    <source>
        <dbReference type="ARBA" id="ARBA00004141"/>
    </source>
</evidence>
<evidence type="ECO:0000256" key="4">
    <source>
        <dbReference type="ARBA" id="ARBA00023136"/>
    </source>
</evidence>
<dbReference type="InterPro" id="IPR011547">
    <property type="entry name" value="SLC26A/SulP_dom"/>
</dbReference>
<organism evidence="7 8">
    <name type="scientific">Nocardioides psychrotolerans</name>
    <dbReference type="NCBI Taxonomy" id="1005945"/>
    <lineage>
        <taxon>Bacteria</taxon>
        <taxon>Bacillati</taxon>
        <taxon>Actinomycetota</taxon>
        <taxon>Actinomycetes</taxon>
        <taxon>Propionibacteriales</taxon>
        <taxon>Nocardioidaceae</taxon>
        <taxon>Nocardioides</taxon>
    </lineage>
</organism>
<feature type="transmembrane region" description="Helical" evidence="5">
    <location>
        <begin position="180"/>
        <end position="204"/>
    </location>
</feature>
<gene>
    <name evidence="7" type="ORF">SAMN05216561_102177</name>
</gene>
<dbReference type="InterPro" id="IPR036513">
    <property type="entry name" value="STAS_dom_sf"/>
</dbReference>
<proteinExistence type="predicted"/>
<reference evidence="7 8" key="1">
    <citation type="submission" date="2016-10" db="EMBL/GenBank/DDBJ databases">
        <authorList>
            <person name="de Groot N.N."/>
        </authorList>
    </citation>
    <scope>NUCLEOTIDE SEQUENCE [LARGE SCALE GENOMIC DNA]</scope>
    <source>
        <strain evidence="7 8">CGMCC 1.11156</strain>
    </source>
</reference>
<evidence type="ECO:0000313" key="8">
    <source>
        <dbReference type="Proteomes" id="UP000198649"/>
    </source>
</evidence>
<evidence type="ECO:0000313" key="7">
    <source>
        <dbReference type="EMBL" id="SFH76831.1"/>
    </source>
</evidence>
<feature type="transmembrane region" description="Helical" evidence="5">
    <location>
        <begin position="28"/>
        <end position="45"/>
    </location>
</feature>
<accession>A0A1I3CRC4</accession>
<feature type="transmembrane region" description="Helical" evidence="5">
    <location>
        <begin position="142"/>
        <end position="160"/>
    </location>
</feature>
<evidence type="ECO:0000256" key="2">
    <source>
        <dbReference type="ARBA" id="ARBA00022692"/>
    </source>
</evidence>
<evidence type="ECO:0000259" key="6">
    <source>
        <dbReference type="PROSITE" id="PS50801"/>
    </source>
</evidence>
<evidence type="ECO:0000256" key="3">
    <source>
        <dbReference type="ARBA" id="ARBA00022989"/>
    </source>
</evidence>
<keyword evidence="8" id="KW-1185">Reference proteome</keyword>
<feature type="transmembrane region" description="Helical" evidence="5">
    <location>
        <begin position="392"/>
        <end position="419"/>
    </location>
</feature>
<dbReference type="PANTHER" id="PTHR11814">
    <property type="entry name" value="SULFATE TRANSPORTER"/>
    <property type="match status" value="1"/>
</dbReference>
<sequence>MSHELSRDRGQHGRLLPGLHVLRHYDRAWLGGDVLGGITVAAYLVPQVMAYAAVAGLPPVAGLWAALAPLLVYALLGSSRRLSVGPESTTALMSAASIGAIAAADPAAYAGAAAALAVLVGIVCLLGRLVRLGFVADLLSRPVLVGYLAGVAVLMIVGQLGRLTGIDVEGDDPVSEVMFVLGHLGDVAVPTATMALVVAASLLVAQRLRPHWPHPLIAMLLAAGVTALFSLETHGISTVGAIPAGLPVPGIPSVDLDVVLQLALPAFGIAVVGYTDNVLTARAFAARHQEHVDADQELLALGAANIAAGLTQGFPVSSSGSRTVIGDSLGVKTQLHSLVALVAVLVAMFLLRPVLEAFPDAALAGVVTYAAIRLVDVAEIRRTGRFRRSELVLVLATVAGVLLLGILPGIGLAVGLSILDLLRRVARGHDGILGFVPGLAGMHDVDDHPGATTVSGLVVYRYDSPLFFANAEDFRHRALAAVEESAGTGHPVEWLLVNMESNVEVDLTALDSLEDVRAELAGRGVVLALARVKQDLRVDLDRVGLTERIGAGRFYPTLPVAVAAYSQEYAARHGSPPVGAPPT</sequence>
<name>A0A1I3CRC4_9ACTN</name>
<comment type="subcellular location">
    <subcellularLocation>
        <location evidence="1">Membrane</location>
        <topology evidence="1">Multi-pass membrane protein</topology>
    </subcellularLocation>
</comment>
<dbReference type="Gene3D" id="3.30.750.24">
    <property type="entry name" value="STAS domain"/>
    <property type="match status" value="1"/>
</dbReference>
<dbReference type="Pfam" id="PF01740">
    <property type="entry name" value="STAS"/>
    <property type="match status" value="1"/>
</dbReference>
<dbReference type="InterPro" id="IPR001902">
    <property type="entry name" value="SLC26A/SulP_fam"/>
</dbReference>
<feature type="transmembrane region" description="Helical" evidence="5">
    <location>
        <begin position="258"/>
        <end position="279"/>
    </location>
</feature>
<dbReference type="STRING" id="1005945.SAMN05216561_102177"/>
<protein>
    <submittedName>
        <fullName evidence="7">Sulfate permease, SulP family</fullName>
    </submittedName>
</protein>
<evidence type="ECO:0000256" key="5">
    <source>
        <dbReference type="SAM" id="Phobius"/>
    </source>
</evidence>
<feature type="transmembrane region" description="Helical" evidence="5">
    <location>
        <begin position="110"/>
        <end position="130"/>
    </location>
</feature>
<dbReference type="Proteomes" id="UP000198649">
    <property type="component" value="Unassembled WGS sequence"/>
</dbReference>
<dbReference type="OrthoDB" id="9769739at2"/>
<keyword evidence="2 5" id="KW-0812">Transmembrane</keyword>
<dbReference type="PROSITE" id="PS50801">
    <property type="entry name" value="STAS"/>
    <property type="match status" value="1"/>
</dbReference>
<dbReference type="EMBL" id="FOQG01000002">
    <property type="protein sequence ID" value="SFH76831.1"/>
    <property type="molecule type" value="Genomic_DNA"/>
</dbReference>
<dbReference type="CDD" id="cd07042">
    <property type="entry name" value="STAS_SulP_like_sulfate_transporter"/>
    <property type="match status" value="1"/>
</dbReference>
<dbReference type="GO" id="GO:0055085">
    <property type="term" value="P:transmembrane transport"/>
    <property type="evidence" value="ECO:0007669"/>
    <property type="project" value="InterPro"/>
</dbReference>
<dbReference type="NCBIfam" id="TIGR00815">
    <property type="entry name" value="sulP"/>
    <property type="match status" value="1"/>
</dbReference>
<feature type="transmembrane region" description="Helical" evidence="5">
    <location>
        <begin position="216"/>
        <end position="246"/>
    </location>
</feature>
<feature type="transmembrane region" description="Helical" evidence="5">
    <location>
        <begin position="88"/>
        <end position="104"/>
    </location>
</feature>
<dbReference type="AlphaFoldDB" id="A0A1I3CRC4"/>
<dbReference type="Pfam" id="PF00916">
    <property type="entry name" value="Sulfate_transp"/>
    <property type="match status" value="1"/>
</dbReference>
<feature type="domain" description="STAS" evidence="6">
    <location>
        <begin position="447"/>
        <end position="565"/>
    </location>
</feature>
<keyword evidence="4 5" id="KW-0472">Membrane</keyword>
<dbReference type="GO" id="GO:0016020">
    <property type="term" value="C:membrane"/>
    <property type="evidence" value="ECO:0007669"/>
    <property type="project" value="UniProtKB-SubCell"/>
</dbReference>